<dbReference type="SUPFAM" id="SSF53850">
    <property type="entry name" value="Periplasmic binding protein-like II"/>
    <property type="match status" value="1"/>
</dbReference>
<dbReference type="RefSeq" id="WP_307330971.1">
    <property type="nucleotide sequence ID" value="NZ_JAUSUG010000026.1"/>
</dbReference>
<dbReference type="Pfam" id="PF01547">
    <property type="entry name" value="SBP_bac_1"/>
    <property type="match status" value="1"/>
</dbReference>
<keyword evidence="7" id="KW-1185">Reference proteome</keyword>
<dbReference type="PANTHER" id="PTHR43649:SF33">
    <property type="entry name" value="POLYGALACTURONAN_RHAMNOGALACTURONAN-BINDING PROTEIN YTCQ"/>
    <property type="match status" value="1"/>
</dbReference>
<dbReference type="EMBL" id="JAUSUG010000026">
    <property type="protein sequence ID" value="MDQ0257365.1"/>
    <property type="molecule type" value="Genomic_DNA"/>
</dbReference>
<evidence type="ECO:0000313" key="6">
    <source>
        <dbReference type="EMBL" id="MDQ0257365.1"/>
    </source>
</evidence>
<evidence type="ECO:0000256" key="1">
    <source>
        <dbReference type="ARBA" id="ARBA00022475"/>
    </source>
</evidence>
<reference evidence="6 7" key="1">
    <citation type="submission" date="2023-07" db="EMBL/GenBank/DDBJ databases">
        <title>Genomic Encyclopedia of Type Strains, Phase IV (KMG-IV): sequencing the most valuable type-strain genomes for metagenomic binning, comparative biology and taxonomic classification.</title>
        <authorList>
            <person name="Goeker M."/>
        </authorList>
    </citation>
    <scope>NUCLEOTIDE SEQUENCE [LARGE SCALE GENOMIC DNA]</scope>
    <source>
        <strain evidence="6 7">DSM 9768</strain>
    </source>
</reference>
<keyword evidence="5" id="KW-0449">Lipoprotein</keyword>
<proteinExistence type="predicted"/>
<dbReference type="Gene3D" id="3.40.190.10">
    <property type="entry name" value="Periplasmic binding protein-like II"/>
    <property type="match status" value="1"/>
</dbReference>
<dbReference type="CDD" id="cd13585">
    <property type="entry name" value="PBP2_TMBP_like"/>
    <property type="match status" value="1"/>
</dbReference>
<dbReference type="Proteomes" id="UP001230005">
    <property type="component" value="Unassembled WGS sequence"/>
</dbReference>
<evidence type="ECO:0000256" key="5">
    <source>
        <dbReference type="ARBA" id="ARBA00023288"/>
    </source>
</evidence>
<protein>
    <submittedName>
        <fullName evidence="6">Arabinosaccharide transport system substrate-binding protein</fullName>
    </submittedName>
</protein>
<evidence type="ECO:0000313" key="7">
    <source>
        <dbReference type="Proteomes" id="UP001230005"/>
    </source>
</evidence>
<organism evidence="6 7">
    <name type="scientific">Evansella vedderi</name>
    <dbReference type="NCBI Taxonomy" id="38282"/>
    <lineage>
        <taxon>Bacteria</taxon>
        <taxon>Bacillati</taxon>
        <taxon>Bacillota</taxon>
        <taxon>Bacilli</taxon>
        <taxon>Bacillales</taxon>
        <taxon>Bacillaceae</taxon>
        <taxon>Evansella</taxon>
    </lineage>
</organism>
<accession>A0ABU0A4V1</accession>
<gene>
    <name evidence="6" type="ORF">J2S74_004823</name>
</gene>
<evidence type="ECO:0000256" key="4">
    <source>
        <dbReference type="ARBA" id="ARBA00023139"/>
    </source>
</evidence>
<keyword evidence="2" id="KW-0732">Signal</keyword>
<dbReference type="InterPro" id="IPR050490">
    <property type="entry name" value="Bact_solute-bd_prot1"/>
</dbReference>
<evidence type="ECO:0000256" key="2">
    <source>
        <dbReference type="ARBA" id="ARBA00022729"/>
    </source>
</evidence>
<dbReference type="PANTHER" id="PTHR43649">
    <property type="entry name" value="ARABINOSE-BINDING PROTEIN-RELATED"/>
    <property type="match status" value="1"/>
</dbReference>
<sequence length="445" mass="50160">MTKRNLLSIIIIGIMAFVLMACGGSDSSSGEATDSSVTGADLEDATELTFWTFVSLHMEFFEDAAERWNEENPDRAIRLVAETYPYDQMHNNLLLALQSGSGAPDISDIEITRFPNYLQGVPQLLPMNEYVEEVYDQFVSSRFEIYAKDGNYYGMPTHVGASVMYYNKEIMEAAGVDIDSIHTWDDYVEAGKQVVANTDALMTTVHTGDYLPMWQFISQRGSDWFDENGNLTIDAPENIETLQFLLDMMDVHEIADLTPGGQPHAEEFYALMNEGGAASISMPIWYMGRFIDYMPDLKGKMVVRPLPAWEEGGFRSAGMGGTGTVVTNQTEHAELAKDFLAFAKLSVEANEQLWTVLGFDPPRWDVWENEAIQADNRFYQYFGNDIFDVLLEVRDEINAVNITQYTPQVATEMNTNVFNNVLRQKTHTPEEALREAQQAVESNMD</sequence>
<comment type="caution">
    <text evidence="6">The sequence shown here is derived from an EMBL/GenBank/DDBJ whole genome shotgun (WGS) entry which is preliminary data.</text>
</comment>
<keyword evidence="1" id="KW-1003">Cell membrane</keyword>
<evidence type="ECO:0000256" key="3">
    <source>
        <dbReference type="ARBA" id="ARBA00023136"/>
    </source>
</evidence>
<keyword evidence="4" id="KW-0564">Palmitate</keyword>
<keyword evidence="3" id="KW-0472">Membrane</keyword>
<dbReference type="InterPro" id="IPR006059">
    <property type="entry name" value="SBP"/>
</dbReference>
<dbReference type="PROSITE" id="PS51257">
    <property type="entry name" value="PROKAR_LIPOPROTEIN"/>
    <property type="match status" value="1"/>
</dbReference>
<name>A0ABU0A4V1_9BACI</name>